<dbReference type="PANTHER" id="PTHR37761">
    <property type="entry name" value="OS09G0108400 PROTEIN"/>
    <property type="match status" value="1"/>
</dbReference>
<sequence length="101" mass="11533">MKIHASVLRIVIPACKVSALRNFCCAAQREKIVDKQYHSLIEQLEAKQAQAEGLVGEIHLKEMELERLNGLWRKLESSNNEMSAARNRFGRSTSERGICFF</sequence>
<protein>
    <submittedName>
        <fullName evidence="1">Uncharacterized protein</fullName>
    </submittedName>
</protein>
<accession>A0A2P6S3E4</accession>
<dbReference type="STRING" id="74649.A0A2P6S3E4"/>
<name>A0A2P6S3E4_ROSCH</name>
<evidence type="ECO:0000313" key="2">
    <source>
        <dbReference type="Proteomes" id="UP000238479"/>
    </source>
</evidence>
<evidence type="ECO:0000313" key="1">
    <source>
        <dbReference type="EMBL" id="PRQ53185.1"/>
    </source>
</evidence>
<comment type="caution">
    <text evidence="1">The sequence shown here is derived from an EMBL/GenBank/DDBJ whole genome shotgun (WGS) entry which is preliminary data.</text>
</comment>
<proteinExistence type="predicted"/>
<dbReference type="Gramene" id="PRQ53185">
    <property type="protein sequence ID" value="PRQ53185"/>
    <property type="gene ID" value="RchiOBHm_Chr2g0163721"/>
</dbReference>
<dbReference type="PANTHER" id="PTHR37761:SF2">
    <property type="entry name" value="OS09G0108400 PROTEIN"/>
    <property type="match status" value="1"/>
</dbReference>
<dbReference type="AlphaFoldDB" id="A0A2P6S3E4"/>
<dbReference type="Proteomes" id="UP000238479">
    <property type="component" value="Chromosome 2"/>
</dbReference>
<reference evidence="1 2" key="1">
    <citation type="journal article" date="2018" name="Nat. Genet.">
        <title>The Rosa genome provides new insights in the design of modern roses.</title>
        <authorList>
            <person name="Bendahmane M."/>
        </authorList>
    </citation>
    <scope>NUCLEOTIDE SEQUENCE [LARGE SCALE GENOMIC DNA]</scope>
    <source>
        <strain evidence="2">cv. Old Blush</strain>
    </source>
</reference>
<organism evidence="1 2">
    <name type="scientific">Rosa chinensis</name>
    <name type="common">China rose</name>
    <dbReference type="NCBI Taxonomy" id="74649"/>
    <lineage>
        <taxon>Eukaryota</taxon>
        <taxon>Viridiplantae</taxon>
        <taxon>Streptophyta</taxon>
        <taxon>Embryophyta</taxon>
        <taxon>Tracheophyta</taxon>
        <taxon>Spermatophyta</taxon>
        <taxon>Magnoliopsida</taxon>
        <taxon>eudicotyledons</taxon>
        <taxon>Gunneridae</taxon>
        <taxon>Pentapetalae</taxon>
        <taxon>rosids</taxon>
        <taxon>fabids</taxon>
        <taxon>Rosales</taxon>
        <taxon>Rosaceae</taxon>
        <taxon>Rosoideae</taxon>
        <taxon>Rosoideae incertae sedis</taxon>
        <taxon>Rosa</taxon>
    </lineage>
</organism>
<dbReference type="EMBL" id="PDCK01000040">
    <property type="protein sequence ID" value="PRQ53185.1"/>
    <property type="molecule type" value="Genomic_DNA"/>
</dbReference>
<keyword evidence="2" id="KW-1185">Reference proteome</keyword>
<gene>
    <name evidence="1" type="ORF">RchiOBHm_Chr2g0163721</name>
</gene>